<dbReference type="PANTHER" id="PTHR37319">
    <property type="entry name" value="TRANSPOSASE"/>
    <property type="match status" value="1"/>
</dbReference>
<dbReference type="InterPro" id="IPR014737">
    <property type="entry name" value="Transposase_Tn5-like_C"/>
</dbReference>
<dbReference type="GO" id="GO:0004803">
    <property type="term" value="F:transposase activity"/>
    <property type="evidence" value="ECO:0007669"/>
    <property type="project" value="InterPro"/>
</dbReference>
<accession>A0A1M5TTX2</accession>
<protein>
    <recommendedName>
        <fullName evidence="1">Transposase IS4-like domain-containing protein</fullName>
    </recommendedName>
</protein>
<sequence length="495" mass="55027">MRSDLSRKGLRRAHNFNNIFLAMSESSLIPCIAVHKKDDRIDGRDGLVSRSLWRCATGQKGALLLQRAVERVTMNLRAASDGRAEWVGFSRWLNNPNVTANEIAVHNAEVLSDRVAGLHVLAIQDTTELNYARHAGRVRGLGPSGNGRDPGLFVHPVLAIDAGSGALLGLAGMQIWTRQGPASPDYRRQPIEEKESYRWIKGAASAKSALAAAAMVTVIGDRESDIYEEFDRIPDARTHLLTRACRDRALVGGGRLFGITESWPVRHRFKLEVRAQPGRPARTAKVALRFGEVTIKRPGNCSDPAAAHQLTLRLVEVRELDTAVEGPIHWRLLTTHEVTTVAQALEIVGWYRERWHVEQLFRTSKSQGLDLESSQVEAADALFKLAAIAMIAATKIMQLVLARDGTVDRPATDVVAVEQLPMLEALQIRLEGKTAKQKNPHPRRSIGWLAWIVARLGGWTGYTSERPPGPITMRRGWHRFEQMAQGWRLRDVCTP</sequence>
<dbReference type="PANTHER" id="PTHR37319:SF1">
    <property type="entry name" value="TRANSPOSASE TN5 DIMERISATION DOMAIN-CONTAINING PROTEIN"/>
    <property type="match status" value="1"/>
</dbReference>
<gene>
    <name evidence="2" type="ORF">SAMN05443248_5153</name>
</gene>
<dbReference type="Gene3D" id="1.10.740.10">
    <property type="entry name" value="Transferase Inhibitor Protein From Tn5, Chain"/>
    <property type="match status" value="1"/>
</dbReference>
<dbReference type="Proteomes" id="UP000189796">
    <property type="component" value="Chromosome I"/>
</dbReference>
<dbReference type="EMBL" id="LT670817">
    <property type="protein sequence ID" value="SHH54090.1"/>
    <property type="molecule type" value="Genomic_DNA"/>
</dbReference>
<proteinExistence type="predicted"/>
<dbReference type="Gene3D" id="3.90.350.10">
    <property type="entry name" value="Transposase Inhibitor Protein From Tn5, Chain A, domain 1"/>
    <property type="match status" value="1"/>
</dbReference>
<dbReference type="InterPro" id="IPR012337">
    <property type="entry name" value="RNaseH-like_sf"/>
</dbReference>
<name>A0A1M5TTX2_9BRAD</name>
<dbReference type="InterPro" id="IPR002559">
    <property type="entry name" value="Transposase_11"/>
</dbReference>
<dbReference type="RefSeq" id="WP_172842646.1">
    <property type="nucleotide sequence ID" value="NZ_LT670817.1"/>
</dbReference>
<evidence type="ECO:0000259" key="1">
    <source>
        <dbReference type="Pfam" id="PF01609"/>
    </source>
</evidence>
<dbReference type="SUPFAM" id="SSF53098">
    <property type="entry name" value="Ribonuclease H-like"/>
    <property type="match status" value="1"/>
</dbReference>
<dbReference type="GO" id="GO:0003677">
    <property type="term" value="F:DNA binding"/>
    <property type="evidence" value="ECO:0007669"/>
    <property type="project" value="InterPro"/>
</dbReference>
<dbReference type="InterPro" id="IPR047768">
    <property type="entry name" value="Tn5p-like"/>
</dbReference>
<reference evidence="2 3" key="1">
    <citation type="submission" date="2016-11" db="EMBL/GenBank/DDBJ databases">
        <authorList>
            <person name="Jaros S."/>
            <person name="Januszkiewicz K."/>
            <person name="Wedrychowicz H."/>
        </authorList>
    </citation>
    <scope>NUCLEOTIDE SEQUENCE [LARGE SCALE GENOMIC DNA]</scope>
    <source>
        <strain evidence="2 3">GAS138</strain>
    </source>
</reference>
<feature type="domain" description="Transposase IS4-like" evidence="1">
    <location>
        <begin position="217"/>
        <end position="392"/>
    </location>
</feature>
<dbReference type="AlphaFoldDB" id="A0A1M5TTX2"/>
<evidence type="ECO:0000313" key="3">
    <source>
        <dbReference type="Proteomes" id="UP000189796"/>
    </source>
</evidence>
<dbReference type="InterPro" id="IPR054836">
    <property type="entry name" value="Tn5_transposase"/>
</dbReference>
<dbReference type="Pfam" id="PF01609">
    <property type="entry name" value="DDE_Tnp_1"/>
    <property type="match status" value="1"/>
</dbReference>
<dbReference type="NCBIfam" id="NF033590">
    <property type="entry name" value="transpos_IS4_3"/>
    <property type="match status" value="1"/>
</dbReference>
<evidence type="ECO:0000313" key="2">
    <source>
        <dbReference type="EMBL" id="SHH54090.1"/>
    </source>
</evidence>
<organism evidence="2 3">
    <name type="scientific">Bradyrhizobium erythrophlei</name>
    <dbReference type="NCBI Taxonomy" id="1437360"/>
    <lineage>
        <taxon>Bacteria</taxon>
        <taxon>Pseudomonadati</taxon>
        <taxon>Pseudomonadota</taxon>
        <taxon>Alphaproteobacteria</taxon>
        <taxon>Hyphomicrobiales</taxon>
        <taxon>Nitrobacteraceae</taxon>
        <taxon>Bradyrhizobium</taxon>
    </lineage>
</organism>
<dbReference type="GO" id="GO:0006313">
    <property type="term" value="P:DNA transposition"/>
    <property type="evidence" value="ECO:0007669"/>
    <property type="project" value="InterPro"/>
</dbReference>